<dbReference type="PROSITE" id="PS51202">
    <property type="entry name" value="RCK_C"/>
    <property type="match status" value="1"/>
</dbReference>
<dbReference type="InterPro" id="IPR058480">
    <property type="entry name" value="DUF8167_N"/>
</dbReference>
<keyword evidence="2" id="KW-1133">Transmembrane helix</keyword>
<feature type="transmembrane region" description="Helical" evidence="2">
    <location>
        <begin position="52"/>
        <end position="71"/>
    </location>
</feature>
<dbReference type="InterPro" id="IPR058604">
    <property type="entry name" value="DUF8167_3rd"/>
</dbReference>
<dbReference type="Proteomes" id="UP000307562">
    <property type="component" value="Chromosome"/>
</dbReference>
<dbReference type="SUPFAM" id="SSF116726">
    <property type="entry name" value="TrkA C-terminal domain-like"/>
    <property type="match status" value="1"/>
</dbReference>
<keyword evidence="2" id="KW-0472">Membrane</keyword>
<dbReference type="RefSeq" id="WP_138654939.1">
    <property type="nucleotide sequence ID" value="NZ_CP040637.1"/>
</dbReference>
<dbReference type="Gene3D" id="3.30.70.1450">
    <property type="entry name" value="Regulator of K+ conductance, C-terminal domain"/>
    <property type="match status" value="1"/>
</dbReference>
<dbReference type="GO" id="GO:0006813">
    <property type="term" value="P:potassium ion transport"/>
    <property type="evidence" value="ECO:0007669"/>
    <property type="project" value="InterPro"/>
</dbReference>
<dbReference type="Pfam" id="PF26502">
    <property type="entry name" value="DUF8167_2nd"/>
    <property type="match status" value="1"/>
</dbReference>
<dbReference type="EMBL" id="CP040637">
    <property type="protein sequence ID" value="QCW04478.1"/>
    <property type="molecule type" value="Genomic_DNA"/>
</dbReference>
<keyword evidence="5" id="KW-1185">Reference proteome</keyword>
<reference evidence="5" key="1">
    <citation type="submission" date="2019-05" db="EMBL/GenBank/DDBJ databases">
        <title>Complete Genome Sequence and Methylation Pattern of the Halophilic Archaeon Natrinema pallidum BOL6-1.</title>
        <authorList>
            <person name="DasSarma P."/>
            <person name="DasSarma B.P."/>
            <person name="DasSarma S.L."/>
            <person name="Martinez F.L."/>
            <person name="Guzman D."/>
            <person name="Roberts R.J."/>
            <person name="DasSarma S."/>
        </authorList>
    </citation>
    <scope>NUCLEOTIDE SEQUENCE [LARGE SCALE GENOMIC DNA]</scope>
    <source>
        <strain evidence="5">BOL6-1</strain>
    </source>
</reference>
<feature type="region of interest" description="Disordered" evidence="1">
    <location>
        <begin position="384"/>
        <end position="408"/>
    </location>
</feature>
<dbReference type="AlphaFoldDB" id="A0A4P9THR3"/>
<gene>
    <name evidence="4" type="ORF">FGF80_15085</name>
</gene>
<feature type="domain" description="RCK C-terminal" evidence="3">
    <location>
        <begin position="303"/>
        <end position="388"/>
    </location>
</feature>
<dbReference type="Pfam" id="PF02080">
    <property type="entry name" value="TrkA_C"/>
    <property type="match status" value="1"/>
</dbReference>
<dbReference type="Pfam" id="PF26501">
    <property type="entry name" value="DUF8167"/>
    <property type="match status" value="1"/>
</dbReference>
<name>A0A4P9THR3_9EURY</name>
<evidence type="ECO:0000313" key="4">
    <source>
        <dbReference type="EMBL" id="QCW04478.1"/>
    </source>
</evidence>
<evidence type="ECO:0000256" key="2">
    <source>
        <dbReference type="SAM" id="Phobius"/>
    </source>
</evidence>
<dbReference type="KEGG" id="npl:FGF80_15085"/>
<dbReference type="GO" id="GO:0008324">
    <property type="term" value="F:monoatomic cation transmembrane transporter activity"/>
    <property type="evidence" value="ECO:0007669"/>
    <property type="project" value="InterPro"/>
</dbReference>
<evidence type="ECO:0000259" key="3">
    <source>
        <dbReference type="PROSITE" id="PS51202"/>
    </source>
</evidence>
<protein>
    <submittedName>
        <fullName evidence="4">Potassium transporter TrkA</fullName>
    </submittedName>
</protein>
<feature type="transmembrane region" description="Helical" evidence="2">
    <location>
        <begin position="18"/>
        <end position="40"/>
    </location>
</feature>
<sequence>MVALVVAQLVPTETLLEALVRILAFALLAAGAGASVAFLYRWYSADEIPEGIAVLVGVALVAIWLNTQSALSQAIIGNTGLTEPTTAVYTVAAFVASAIAADAGRRLGDFLAVDVFVVATPRTITEVTQLVRSAGRVVTVELPAEIGDIDGYDPVDESVKTDLAGQTLLFPRRLTVEELRDRLIARLERDFGIGHVDVDLTADGTVDYLAVGSRPAGIGPTLAPGTVAVALAGDPAADASPGDAVRIWARDEDGTARRIAGGELRATVDDTATIALDADDARDLDPERGYRLVTLPGSPDAERDLVSLLRAADETVTTVSVESDDPLVDVPIESLPVLVLALERETAAGDGDEHLPLPAGDLRLAAGDVAYVLGRPEALRRVTERTLVETTEQRADPDRESDAASERN</sequence>
<dbReference type="InterPro" id="IPR058603">
    <property type="entry name" value="DUF8167_2nd"/>
</dbReference>
<proteinExistence type="predicted"/>
<dbReference type="InterPro" id="IPR036721">
    <property type="entry name" value="RCK_C_sf"/>
</dbReference>
<dbReference type="InterPro" id="IPR006037">
    <property type="entry name" value="RCK_C"/>
</dbReference>
<accession>A0A4P9THR3</accession>
<dbReference type="GeneID" id="96157352"/>
<dbReference type="Pfam" id="PF26503">
    <property type="entry name" value="DUF8167_3rd"/>
    <property type="match status" value="1"/>
</dbReference>
<evidence type="ECO:0000313" key="5">
    <source>
        <dbReference type="Proteomes" id="UP000307562"/>
    </source>
</evidence>
<organism evidence="4 5">
    <name type="scientific">Natrinema pallidum</name>
    <dbReference type="NCBI Taxonomy" id="69527"/>
    <lineage>
        <taxon>Archaea</taxon>
        <taxon>Methanobacteriati</taxon>
        <taxon>Methanobacteriota</taxon>
        <taxon>Stenosarchaea group</taxon>
        <taxon>Halobacteria</taxon>
        <taxon>Halobacteriales</taxon>
        <taxon>Natrialbaceae</taxon>
        <taxon>Natrinema</taxon>
    </lineage>
</organism>
<evidence type="ECO:0000256" key="1">
    <source>
        <dbReference type="SAM" id="MobiDB-lite"/>
    </source>
</evidence>
<keyword evidence="2" id="KW-0812">Transmembrane</keyword>